<dbReference type="InterPro" id="IPR010995">
    <property type="entry name" value="DNA_repair_Rad51/TF_NusA_a-hlx"/>
</dbReference>
<organism evidence="2 3">
    <name type="scientific">Pseudodonghicola xiamenensis</name>
    <dbReference type="NCBI Taxonomy" id="337702"/>
    <lineage>
        <taxon>Bacteria</taxon>
        <taxon>Pseudomonadati</taxon>
        <taxon>Pseudomonadota</taxon>
        <taxon>Alphaproteobacteria</taxon>
        <taxon>Rhodobacterales</taxon>
        <taxon>Paracoccaceae</taxon>
        <taxon>Pseudodonghicola</taxon>
    </lineage>
</organism>
<feature type="compositionally biased region" description="Basic residues" evidence="1">
    <location>
        <begin position="175"/>
        <end position="188"/>
    </location>
</feature>
<feature type="compositionally biased region" description="Basic residues" evidence="1">
    <location>
        <begin position="102"/>
        <end position="112"/>
    </location>
</feature>
<dbReference type="AlphaFoldDB" id="A0A8J3H6L8"/>
<dbReference type="Proteomes" id="UP000611500">
    <property type="component" value="Unassembled WGS sequence"/>
</dbReference>
<feature type="region of interest" description="Disordered" evidence="1">
    <location>
        <begin position="175"/>
        <end position="209"/>
    </location>
</feature>
<evidence type="ECO:0008006" key="4">
    <source>
        <dbReference type="Google" id="ProtNLM"/>
    </source>
</evidence>
<reference evidence="2" key="2">
    <citation type="submission" date="2020-09" db="EMBL/GenBank/DDBJ databases">
        <authorList>
            <person name="Sun Q."/>
            <person name="Zhou Y."/>
        </authorList>
    </citation>
    <scope>NUCLEOTIDE SEQUENCE</scope>
    <source>
        <strain evidence="2">CGMCC 1.7081</strain>
    </source>
</reference>
<gene>
    <name evidence="2" type="ORF">GCM10010961_25480</name>
</gene>
<reference evidence="2" key="1">
    <citation type="journal article" date="2014" name="Int. J. Syst. Evol. Microbiol.">
        <title>Complete genome sequence of Corynebacterium casei LMG S-19264T (=DSM 44701T), isolated from a smear-ripened cheese.</title>
        <authorList>
            <consortium name="US DOE Joint Genome Institute (JGI-PGF)"/>
            <person name="Walter F."/>
            <person name="Albersmeier A."/>
            <person name="Kalinowski J."/>
            <person name="Ruckert C."/>
        </authorList>
    </citation>
    <scope>NUCLEOTIDE SEQUENCE</scope>
    <source>
        <strain evidence="2">CGMCC 1.7081</strain>
    </source>
</reference>
<dbReference type="Pfam" id="PF14520">
    <property type="entry name" value="HHH_5"/>
    <property type="match status" value="1"/>
</dbReference>
<dbReference type="GO" id="GO:0000166">
    <property type="term" value="F:nucleotide binding"/>
    <property type="evidence" value="ECO:0007669"/>
    <property type="project" value="InterPro"/>
</dbReference>
<evidence type="ECO:0000256" key="1">
    <source>
        <dbReference type="SAM" id="MobiDB-lite"/>
    </source>
</evidence>
<dbReference type="SUPFAM" id="SSF47794">
    <property type="entry name" value="Rad51 N-terminal domain-like"/>
    <property type="match status" value="1"/>
</dbReference>
<dbReference type="EMBL" id="BNAP01000010">
    <property type="protein sequence ID" value="GHG93152.1"/>
    <property type="molecule type" value="Genomic_DNA"/>
</dbReference>
<proteinExistence type="predicted"/>
<sequence length="209" mass="21283">MFKLTDIRGIGPALVKALDAQGVRSVIDLAKAEPAKLLAVPRIGVVRAAAMIAAAQELIASGEQSDAKDVAGAATGEVAGTGAAKSAPKPRGTRARAGAVKRTPRSGPRKATKLTESAMPATSAPAMPAAPLQPSAPVAAEEPGALKKAKARAKAAKALKKAEALTKTFEAAEKKAKKKAKKAKKKEKAAKAAKAMKKAKKVKAKKGED</sequence>
<dbReference type="RefSeq" id="WP_028094473.1">
    <property type="nucleotide sequence ID" value="NZ_BNAP01000010.1"/>
</dbReference>
<feature type="compositionally biased region" description="Low complexity" evidence="1">
    <location>
        <begin position="117"/>
        <end position="130"/>
    </location>
</feature>
<feature type="region of interest" description="Disordered" evidence="1">
    <location>
        <begin position="79"/>
        <end position="144"/>
    </location>
</feature>
<dbReference type="Gene3D" id="1.10.150.20">
    <property type="entry name" value="5' to 3' exonuclease, C-terminal subdomain"/>
    <property type="match status" value="1"/>
</dbReference>
<keyword evidence="3" id="KW-1185">Reference proteome</keyword>
<protein>
    <recommendedName>
        <fullName evidence="4">Helix-hairpin-helix domain-containing protein</fullName>
    </recommendedName>
</protein>
<evidence type="ECO:0000313" key="3">
    <source>
        <dbReference type="Proteomes" id="UP000611500"/>
    </source>
</evidence>
<accession>A0A8J3H6L8</accession>
<evidence type="ECO:0000313" key="2">
    <source>
        <dbReference type="EMBL" id="GHG93152.1"/>
    </source>
</evidence>
<name>A0A8J3H6L8_9RHOB</name>
<feature type="compositionally biased region" description="Basic residues" evidence="1">
    <location>
        <begin position="194"/>
        <end position="209"/>
    </location>
</feature>
<comment type="caution">
    <text evidence="2">The sequence shown here is derived from an EMBL/GenBank/DDBJ whole genome shotgun (WGS) entry which is preliminary data.</text>
</comment>